<dbReference type="GO" id="GO:0005890">
    <property type="term" value="C:sodium:potassium-exchanging ATPase complex"/>
    <property type="evidence" value="ECO:0007669"/>
    <property type="project" value="InterPro"/>
</dbReference>
<evidence type="ECO:0000256" key="6">
    <source>
        <dbReference type="ARBA" id="ARBA00023136"/>
    </source>
</evidence>
<dbReference type="Pfam" id="PF00287">
    <property type="entry name" value="Na_K-ATPase"/>
    <property type="match status" value="1"/>
</dbReference>
<dbReference type="STRING" id="60517.A0A0R3W612"/>
<dbReference type="GO" id="GO:0006814">
    <property type="term" value="P:sodium ion transport"/>
    <property type="evidence" value="ECO:0007669"/>
    <property type="project" value="InterPro"/>
</dbReference>
<sequence length="73" mass="8310">MYLETKFSFLVEPHGYFSTVSFPYLNQAGYQSPLLAVTFPRIAKNVSITVGCKYLNINIEDEYKFELIAHGSP</sequence>
<protein>
    <submittedName>
        <fullName evidence="9">Hydrocephalus-inducing protein homolog</fullName>
    </submittedName>
</protein>
<name>A0A0R3W612_TAEAS</name>
<accession>A0A0R3W612</accession>
<dbReference type="OrthoDB" id="5912413at2759"/>
<proteinExistence type="inferred from homology"/>
<dbReference type="InterPro" id="IPR000402">
    <property type="entry name" value="Na/K_ATPase_sub_beta"/>
</dbReference>
<comment type="similarity">
    <text evidence="2">Belongs to the X(+)/potassium ATPases subunit beta family.</text>
</comment>
<evidence type="ECO:0000256" key="1">
    <source>
        <dbReference type="ARBA" id="ARBA00004606"/>
    </source>
</evidence>
<keyword evidence="3" id="KW-0812">Transmembrane</keyword>
<evidence type="ECO:0000256" key="2">
    <source>
        <dbReference type="ARBA" id="ARBA00005876"/>
    </source>
</evidence>
<dbReference type="InterPro" id="IPR038702">
    <property type="entry name" value="Na/K_ATPase_sub_beta_sf"/>
</dbReference>
<evidence type="ECO:0000313" key="7">
    <source>
        <dbReference type="EMBL" id="VDK35334.1"/>
    </source>
</evidence>
<organism evidence="9">
    <name type="scientific">Taenia asiatica</name>
    <name type="common">Asian tapeworm</name>
    <dbReference type="NCBI Taxonomy" id="60517"/>
    <lineage>
        <taxon>Eukaryota</taxon>
        <taxon>Metazoa</taxon>
        <taxon>Spiralia</taxon>
        <taxon>Lophotrochozoa</taxon>
        <taxon>Platyhelminthes</taxon>
        <taxon>Cestoda</taxon>
        <taxon>Eucestoda</taxon>
        <taxon>Cyclophyllidea</taxon>
        <taxon>Taeniidae</taxon>
        <taxon>Taenia</taxon>
    </lineage>
</organism>
<dbReference type="AlphaFoldDB" id="A0A0R3W612"/>
<dbReference type="EMBL" id="UYRS01018427">
    <property type="protein sequence ID" value="VDK35334.1"/>
    <property type="molecule type" value="Genomic_DNA"/>
</dbReference>
<evidence type="ECO:0000256" key="4">
    <source>
        <dbReference type="ARBA" id="ARBA00022968"/>
    </source>
</evidence>
<dbReference type="Gene3D" id="2.60.40.1660">
    <property type="entry name" value="Na, k-atpase alpha subunit"/>
    <property type="match status" value="1"/>
</dbReference>
<comment type="subcellular location">
    <subcellularLocation>
        <location evidence="1">Membrane</location>
        <topology evidence="1">Single-pass type II membrane protein</topology>
    </subcellularLocation>
</comment>
<evidence type="ECO:0000256" key="5">
    <source>
        <dbReference type="ARBA" id="ARBA00022989"/>
    </source>
</evidence>
<evidence type="ECO:0000313" key="8">
    <source>
        <dbReference type="Proteomes" id="UP000282613"/>
    </source>
</evidence>
<gene>
    <name evidence="7" type="ORF">TASK_LOCUS5600</name>
</gene>
<keyword evidence="5" id="KW-1133">Transmembrane helix</keyword>
<evidence type="ECO:0000313" key="9">
    <source>
        <dbReference type="WBParaSite" id="TASK_0000559901-mRNA-1"/>
    </source>
</evidence>
<keyword evidence="8" id="KW-1185">Reference proteome</keyword>
<dbReference type="Proteomes" id="UP000282613">
    <property type="component" value="Unassembled WGS sequence"/>
</dbReference>
<reference evidence="9" key="1">
    <citation type="submission" date="2017-02" db="UniProtKB">
        <authorList>
            <consortium name="WormBaseParasite"/>
        </authorList>
    </citation>
    <scope>IDENTIFICATION</scope>
</reference>
<dbReference type="WBParaSite" id="TASK_0000559901-mRNA-1">
    <property type="protein sequence ID" value="TASK_0000559901-mRNA-1"/>
    <property type="gene ID" value="TASK_0000559901"/>
</dbReference>
<evidence type="ECO:0000256" key="3">
    <source>
        <dbReference type="ARBA" id="ARBA00022692"/>
    </source>
</evidence>
<dbReference type="GO" id="GO:0006813">
    <property type="term" value="P:potassium ion transport"/>
    <property type="evidence" value="ECO:0007669"/>
    <property type="project" value="InterPro"/>
</dbReference>
<keyword evidence="6" id="KW-0472">Membrane</keyword>
<keyword evidence="4" id="KW-0735">Signal-anchor</keyword>
<reference evidence="7 8" key="2">
    <citation type="submission" date="2018-11" db="EMBL/GenBank/DDBJ databases">
        <authorList>
            <consortium name="Pathogen Informatics"/>
        </authorList>
    </citation>
    <scope>NUCLEOTIDE SEQUENCE [LARGE SCALE GENOMIC DNA]</scope>
</reference>